<evidence type="ECO:0000313" key="8">
    <source>
        <dbReference type="Proteomes" id="UP000189735"/>
    </source>
</evidence>
<dbReference type="InterPro" id="IPR016039">
    <property type="entry name" value="Thiolase-like"/>
</dbReference>
<gene>
    <name evidence="7" type="ORF">SAMN06295879_0611</name>
</gene>
<accession>A0A1T4X649</accession>
<dbReference type="GO" id="GO:0010124">
    <property type="term" value="P:phenylacetate catabolic process"/>
    <property type="evidence" value="ECO:0007669"/>
    <property type="project" value="TreeGrafter"/>
</dbReference>
<evidence type="ECO:0000259" key="6">
    <source>
        <dbReference type="Pfam" id="PF02803"/>
    </source>
</evidence>
<dbReference type="EMBL" id="FUYG01000002">
    <property type="protein sequence ID" value="SKA84535.1"/>
    <property type="molecule type" value="Genomic_DNA"/>
</dbReference>
<sequence>MLSRRKPGALTDNGPAVIVAARRTPITVRGGGLSHLGAEQLAGPVVRECVTDAESATGQRAQVADVVLGNCMGPGGNIGRISALAAGLDSSVPGMSIDRQCGSGLSAIITAGEAIRAGDHRMRIAGGVESASTAPLRLIAGAPYTRAPFAPTGFPDPEMGPAAEALAQMFGISRAHQDDYARRSHQRALAAQRRQIFDAEIVSVDGVANDDGPRENVSRLLSRFVPLFADASGHADGTVTAGNSCRICDGAAAVAMVPRSARQGAPGLALVAASTIGCDPALPGIGPVAAVRRALHDANVSLSQISAIEIVEAFSAQTLAVLQSLDLADRHRVDPRVCADGGALALGHPWGASGAVSVVRLFSRLVRQDAPAGTLGLATAAIGGGMGVAAIFEVVR</sequence>
<dbReference type="CDD" id="cd00751">
    <property type="entry name" value="thiolase"/>
    <property type="match status" value="1"/>
</dbReference>
<feature type="domain" description="Thiolase N-terminal" evidence="5">
    <location>
        <begin position="17"/>
        <end position="259"/>
    </location>
</feature>
<dbReference type="AlphaFoldDB" id="A0A1T4X649"/>
<name>A0A1T4X649_9MICO</name>
<dbReference type="PIRSF" id="PIRSF000429">
    <property type="entry name" value="Ac-CoA_Ac_transf"/>
    <property type="match status" value="1"/>
</dbReference>
<keyword evidence="2 4" id="KW-0808">Transferase</keyword>
<evidence type="ECO:0000256" key="2">
    <source>
        <dbReference type="ARBA" id="ARBA00022679"/>
    </source>
</evidence>
<dbReference type="InterPro" id="IPR020617">
    <property type="entry name" value="Thiolase_C"/>
</dbReference>
<dbReference type="SUPFAM" id="SSF53901">
    <property type="entry name" value="Thiolase-like"/>
    <property type="match status" value="2"/>
</dbReference>
<comment type="similarity">
    <text evidence="1 4">Belongs to the thiolase-like superfamily. Thiolase family.</text>
</comment>
<feature type="domain" description="Thiolase C-terminal" evidence="6">
    <location>
        <begin position="270"/>
        <end position="393"/>
    </location>
</feature>
<proteinExistence type="inferred from homology"/>
<dbReference type="Gene3D" id="3.40.47.10">
    <property type="match status" value="1"/>
</dbReference>
<dbReference type="InterPro" id="IPR050215">
    <property type="entry name" value="Thiolase-like_sf_Thiolase"/>
</dbReference>
<organism evidence="7 8">
    <name type="scientific">Agreia bicolorata</name>
    <dbReference type="NCBI Taxonomy" id="110935"/>
    <lineage>
        <taxon>Bacteria</taxon>
        <taxon>Bacillati</taxon>
        <taxon>Actinomycetota</taxon>
        <taxon>Actinomycetes</taxon>
        <taxon>Micrococcales</taxon>
        <taxon>Microbacteriaceae</taxon>
        <taxon>Agreia</taxon>
    </lineage>
</organism>
<evidence type="ECO:0000259" key="5">
    <source>
        <dbReference type="Pfam" id="PF00108"/>
    </source>
</evidence>
<evidence type="ECO:0000313" key="7">
    <source>
        <dbReference type="EMBL" id="SKA84535.1"/>
    </source>
</evidence>
<dbReference type="PANTHER" id="PTHR43853">
    <property type="entry name" value="3-KETOACYL-COA THIOLASE, PEROXISOMAL"/>
    <property type="match status" value="1"/>
</dbReference>
<dbReference type="GO" id="GO:0005737">
    <property type="term" value="C:cytoplasm"/>
    <property type="evidence" value="ECO:0007669"/>
    <property type="project" value="UniProtKB-ARBA"/>
</dbReference>
<dbReference type="GO" id="GO:0003988">
    <property type="term" value="F:acetyl-CoA C-acyltransferase activity"/>
    <property type="evidence" value="ECO:0007669"/>
    <property type="project" value="TreeGrafter"/>
</dbReference>
<keyword evidence="3 4" id="KW-0012">Acyltransferase</keyword>
<dbReference type="InterPro" id="IPR020616">
    <property type="entry name" value="Thiolase_N"/>
</dbReference>
<dbReference type="Pfam" id="PF00108">
    <property type="entry name" value="Thiolase_N"/>
    <property type="match status" value="1"/>
</dbReference>
<evidence type="ECO:0000256" key="1">
    <source>
        <dbReference type="ARBA" id="ARBA00010982"/>
    </source>
</evidence>
<dbReference type="PANTHER" id="PTHR43853:SF3">
    <property type="entry name" value="ACETYL-COA C-ACETYLTRANSFERASE YHFS-RELATED"/>
    <property type="match status" value="1"/>
</dbReference>
<dbReference type="NCBIfam" id="TIGR01930">
    <property type="entry name" value="AcCoA-C-Actrans"/>
    <property type="match status" value="1"/>
</dbReference>
<reference evidence="8" key="1">
    <citation type="submission" date="2017-02" db="EMBL/GenBank/DDBJ databases">
        <authorList>
            <person name="Varghese N."/>
            <person name="Submissions S."/>
        </authorList>
    </citation>
    <scope>NUCLEOTIDE SEQUENCE [LARGE SCALE GENOMIC DNA]</scope>
    <source>
        <strain evidence="8">VKM Ac-2052</strain>
    </source>
</reference>
<dbReference type="Proteomes" id="UP000189735">
    <property type="component" value="Unassembled WGS sequence"/>
</dbReference>
<evidence type="ECO:0000256" key="4">
    <source>
        <dbReference type="RuleBase" id="RU003557"/>
    </source>
</evidence>
<dbReference type="InterPro" id="IPR002155">
    <property type="entry name" value="Thiolase"/>
</dbReference>
<evidence type="ECO:0000256" key="3">
    <source>
        <dbReference type="ARBA" id="ARBA00023315"/>
    </source>
</evidence>
<protein>
    <submittedName>
        <fullName evidence="7">Acetyl-CoA C-acetyltransferase</fullName>
    </submittedName>
</protein>
<dbReference type="Pfam" id="PF02803">
    <property type="entry name" value="Thiolase_C"/>
    <property type="match status" value="1"/>
</dbReference>
<dbReference type="GO" id="GO:0006635">
    <property type="term" value="P:fatty acid beta-oxidation"/>
    <property type="evidence" value="ECO:0007669"/>
    <property type="project" value="TreeGrafter"/>
</dbReference>